<dbReference type="PROSITE" id="PS50011">
    <property type="entry name" value="PROTEIN_KINASE_DOM"/>
    <property type="match status" value="1"/>
</dbReference>
<dbReference type="Pfam" id="PF07714">
    <property type="entry name" value="PK_Tyr_Ser-Thr"/>
    <property type="match status" value="1"/>
</dbReference>
<dbReference type="InterPro" id="IPR011009">
    <property type="entry name" value="Kinase-like_dom_sf"/>
</dbReference>
<dbReference type="Gene3D" id="3.40.50.10140">
    <property type="entry name" value="Toll/interleukin-1 receptor homology (TIR) domain"/>
    <property type="match status" value="1"/>
</dbReference>
<dbReference type="AlphaFoldDB" id="A0A1Y2BU18"/>
<dbReference type="Gene3D" id="1.25.40.10">
    <property type="entry name" value="Tetratricopeptide repeat domain"/>
    <property type="match status" value="1"/>
</dbReference>
<keyword evidence="3" id="KW-0808">Transferase</keyword>
<dbReference type="OrthoDB" id="2158504at2759"/>
<dbReference type="Pfam" id="PF13676">
    <property type="entry name" value="TIR_2"/>
    <property type="match status" value="1"/>
</dbReference>
<dbReference type="InterPro" id="IPR035897">
    <property type="entry name" value="Toll_tir_struct_dom_sf"/>
</dbReference>
<keyword evidence="4" id="KW-1185">Reference proteome</keyword>
<accession>A0A1Y2BU18</accession>
<dbReference type="Proteomes" id="UP000193642">
    <property type="component" value="Unassembled WGS sequence"/>
</dbReference>
<dbReference type="InterPro" id="IPR001245">
    <property type="entry name" value="Ser-Thr/Tyr_kinase_cat_dom"/>
</dbReference>
<dbReference type="GO" id="GO:0007165">
    <property type="term" value="P:signal transduction"/>
    <property type="evidence" value="ECO:0007669"/>
    <property type="project" value="InterPro"/>
</dbReference>
<dbReference type="SUPFAM" id="SSF81901">
    <property type="entry name" value="HCP-like"/>
    <property type="match status" value="1"/>
</dbReference>
<dbReference type="STRING" id="329046.A0A1Y2BU18"/>
<dbReference type="SMART" id="SM00671">
    <property type="entry name" value="SEL1"/>
    <property type="match status" value="2"/>
</dbReference>
<evidence type="ECO:0000313" key="3">
    <source>
        <dbReference type="EMBL" id="ORY38246.1"/>
    </source>
</evidence>
<keyword evidence="3" id="KW-0418">Kinase</keyword>
<proteinExistence type="predicted"/>
<reference evidence="3 4" key="1">
    <citation type="submission" date="2016-07" db="EMBL/GenBank/DDBJ databases">
        <title>Pervasive Adenine N6-methylation of Active Genes in Fungi.</title>
        <authorList>
            <consortium name="DOE Joint Genome Institute"/>
            <person name="Mondo S.J."/>
            <person name="Dannebaum R.O."/>
            <person name="Kuo R.C."/>
            <person name="Labutti K."/>
            <person name="Haridas S."/>
            <person name="Kuo A."/>
            <person name="Salamov A."/>
            <person name="Ahrendt S.R."/>
            <person name="Lipzen A."/>
            <person name="Sullivan W."/>
            <person name="Andreopoulos W.B."/>
            <person name="Clum A."/>
            <person name="Lindquist E."/>
            <person name="Daum C."/>
            <person name="Ramamoorthy G.K."/>
            <person name="Gryganskyi A."/>
            <person name="Culley D."/>
            <person name="Magnuson J.K."/>
            <person name="James T.Y."/>
            <person name="O'Malley M.A."/>
            <person name="Stajich J.E."/>
            <person name="Spatafora J.W."/>
            <person name="Visel A."/>
            <person name="Grigoriev I.V."/>
        </authorList>
    </citation>
    <scope>NUCLEOTIDE SEQUENCE [LARGE SCALE GENOMIC DNA]</scope>
    <source>
        <strain evidence="3 4">JEL800</strain>
    </source>
</reference>
<name>A0A1Y2BU18_9FUNG</name>
<feature type="domain" description="Protein kinase" evidence="2">
    <location>
        <begin position="9"/>
        <end position="265"/>
    </location>
</feature>
<organism evidence="3 4">
    <name type="scientific">Rhizoclosmatium globosum</name>
    <dbReference type="NCBI Taxonomy" id="329046"/>
    <lineage>
        <taxon>Eukaryota</taxon>
        <taxon>Fungi</taxon>
        <taxon>Fungi incertae sedis</taxon>
        <taxon>Chytridiomycota</taxon>
        <taxon>Chytridiomycota incertae sedis</taxon>
        <taxon>Chytridiomycetes</taxon>
        <taxon>Chytridiales</taxon>
        <taxon>Chytriomycetaceae</taxon>
        <taxon>Rhizoclosmatium</taxon>
    </lineage>
</organism>
<dbReference type="PANTHER" id="PTHR44329">
    <property type="entry name" value="SERINE/THREONINE-PROTEIN KINASE TNNI3K-RELATED"/>
    <property type="match status" value="1"/>
</dbReference>
<dbReference type="GO" id="GO:0004674">
    <property type="term" value="F:protein serine/threonine kinase activity"/>
    <property type="evidence" value="ECO:0007669"/>
    <property type="project" value="TreeGrafter"/>
</dbReference>
<dbReference type="InterPro" id="IPR051681">
    <property type="entry name" value="Ser/Thr_Kinases-Pseudokinases"/>
</dbReference>
<protein>
    <submittedName>
        <fullName evidence="3">Kinase-like protein</fullName>
    </submittedName>
</protein>
<comment type="caution">
    <text evidence="3">The sequence shown here is derived from an EMBL/GenBank/DDBJ whole genome shotgun (WGS) entry which is preliminary data.</text>
</comment>
<dbReference type="InterPro" id="IPR011990">
    <property type="entry name" value="TPR-like_helical_dom_sf"/>
</dbReference>
<dbReference type="InterPro" id="IPR006597">
    <property type="entry name" value="Sel1-like"/>
</dbReference>
<dbReference type="EMBL" id="MCGO01000045">
    <property type="protein sequence ID" value="ORY38246.1"/>
    <property type="molecule type" value="Genomic_DNA"/>
</dbReference>
<dbReference type="SUPFAM" id="SSF52200">
    <property type="entry name" value="Toll/Interleukin receptor TIR domain"/>
    <property type="match status" value="1"/>
</dbReference>
<dbReference type="Pfam" id="PF08238">
    <property type="entry name" value="Sel1"/>
    <property type="match status" value="3"/>
</dbReference>
<dbReference type="SUPFAM" id="SSF56112">
    <property type="entry name" value="Protein kinase-like (PK-like)"/>
    <property type="match status" value="1"/>
</dbReference>
<evidence type="ECO:0000313" key="4">
    <source>
        <dbReference type="Proteomes" id="UP000193642"/>
    </source>
</evidence>
<gene>
    <name evidence="3" type="ORF">BCR33DRAFT_435347</name>
</gene>
<dbReference type="Gene3D" id="1.10.510.10">
    <property type="entry name" value="Transferase(Phosphotransferase) domain 1"/>
    <property type="match status" value="1"/>
</dbReference>
<feature type="region of interest" description="Disordered" evidence="1">
    <location>
        <begin position="568"/>
        <end position="588"/>
    </location>
</feature>
<feature type="compositionally biased region" description="Polar residues" evidence="1">
    <location>
        <begin position="579"/>
        <end position="588"/>
    </location>
</feature>
<dbReference type="InterPro" id="IPR000157">
    <property type="entry name" value="TIR_dom"/>
</dbReference>
<evidence type="ECO:0000259" key="2">
    <source>
        <dbReference type="PROSITE" id="PS50011"/>
    </source>
</evidence>
<sequence>MISSYEVQFNTDDLIRIGRTSRVYRGYYHNNDVAVKVFDDMFNTDPFALEQAVAKEISIWKDLSGKPYILKLIGACTKVNHPFIVSELCKSTADVFVRRHPQSIFRILYEISCGLETIHGHGVVHHALRGSNVLITPENHAALADFGLGRNLLRANAEINAKPRKSTGTHHWFSPEQTLDPTSVTAKSDIWSFGMLMWELCTNQMPFEGKTREQIAAIIQTETERPEMPEEVNPILWDLMNKCWSLSPSARPNAFEIREILATNFRDEIGEAVNKIDWTIFISYAWANSKEAFLKGSTKSMAACGPCDPRELARKLTASGHRTWLDVDRIKAGKPLFENLVDAMKPAKLAVICVSNEYAESENCMREFKFLRELKIPYVLVAVGSNVGYANGQEWRQTVVGFLSGDKLYIDTKGSSKDKFSSEVYATILDAVEDELHTSASMAKHTTLKRSTTTVSDVERVETIQDTVESAQENAKHGDIKAQITIGRMLQQGDGIEKDLAKAMDWFKSAGLAGDVTSKIEVARMYENGEGSPVNLVEALHWYLEAANQNDSHAQYMVGEYYRRGLGMPNPTKPRHTNEILSSGQFRR</sequence>
<dbReference type="GO" id="GO:0005524">
    <property type="term" value="F:ATP binding"/>
    <property type="evidence" value="ECO:0007669"/>
    <property type="project" value="InterPro"/>
</dbReference>
<dbReference type="Gene3D" id="3.30.200.20">
    <property type="entry name" value="Phosphorylase Kinase, domain 1"/>
    <property type="match status" value="1"/>
</dbReference>
<dbReference type="InterPro" id="IPR000719">
    <property type="entry name" value="Prot_kinase_dom"/>
</dbReference>
<evidence type="ECO:0000256" key="1">
    <source>
        <dbReference type="SAM" id="MobiDB-lite"/>
    </source>
</evidence>